<feature type="region of interest" description="Disordered" evidence="1">
    <location>
        <begin position="412"/>
        <end position="518"/>
    </location>
</feature>
<evidence type="ECO:0000259" key="2">
    <source>
        <dbReference type="Pfam" id="PF20411"/>
    </source>
</evidence>
<sequence length="518" mass="57559">METPTDDTKLLSPKSKPSTRRQARQIEITATEAKLAKLQAEQETNKDEGEQVKTEEVQPELIELLSDSDTGQPGVIDTRMRTAARRATSSAPTIPAQHMAVLRDSMSPFTPSPSPVAETQPEQQTQSMDVEAVDETVVKTEEPDDAMDATPKPASNRKKPAARSRKSNKDVVPKVEVKEELIEAQFSMPGSEKPVVGHFKVTDRGIMKYEDDDIGPEIDVPDKYSKTWTRDEITQVFGGGKVVTFHHKKATSRPGPAATGGNREPFGTLSLKWHASGPRSPGKHGIIVGGVPQVYTYPEPVIIFFKLATSKWMLMGRYDYRTCGSMTPEGVRNLPESVLTTWSRGFLTKQWGHNRIAHVNEELEEERKIKADSLASIKEALCDGRLELHFTVLKCVGYPYDWFEKLQNNRHRAVTPKNEVKEEQEEELFGERGNKRKAASAAGGRPPKRAKMELSKPKTGSSRGKNSGAAANGKRAKYDSDWEDDEDESESDGDYAPQASEHVTRQGKRTSRKAFSAQ</sequence>
<feature type="compositionally biased region" description="Acidic residues" evidence="1">
    <location>
        <begin position="481"/>
        <end position="493"/>
    </location>
</feature>
<proteinExistence type="predicted"/>
<feature type="region of interest" description="Disordered" evidence="1">
    <location>
        <begin position="105"/>
        <end position="172"/>
    </location>
</feature>
<reference evidence="3" key="1">
    <citation type="submission" date="2014-09" db="EMBL/GenBank/DDBJ databases">
        <title>Genome sequence of the luminous mushroom Mycena chlorophos for searching fungal bioluminescence genes.</title>
        <authorList>
            <person name="Tanaka Y."/>
            <person name="Kasuga D."/>
            <person name="Oba Y."/>
            <person name="Hase S."/>
            <person name="Sato K."/>
            <person name="Oba Y."/>
            <person name="Sakakibara Y."/>
        </authorList>
    </citation>
    <scope>NUCLEOTIDE SEQUENCE</scope>
</reference>
<organism evidence="3 4">
    <name type="scientific">Mycena chlorophos</name>
    <name type="common">Agaric fungus</name>
    <name type="synonym">Agaricus chlorophos</name>
    <dbReference type="NCBI Taxonomy" id="658473"/>
    <lineage>
        <taxon>Eukaryota</taxon>
        <taxon>Fungi</taxon>
        <taxon>Dikarya</taxon>
        <taxon>Basidiomycota</taxon>
        <taxon>Agaricomycotina</taxon>
        <taxon>Agaricomycetes</taxon>
        <taxon>Agaricomycetidae</taxon>
        <taxon>Agaricales</taxon>
        <taxon>Marasmiineae</taxon>
        <taxon>Mycenaceae</taxon>
        <taxon>Mycena</taxon>
    </lineage>
</organism>
<keyword evidence="4" id="KW-1185">Reference proteome</keyword>
<evidence type="ECO:0000313" key="4">
    <source>
        <dbReference type="Proteomes" id="UP000815677"/>
    </source>
</evidence>
<evidence type="ECO:0000256" key="1">
    <source>
        <dbReference type="SAM" id="MobiDB-lite"/>
    </source>
</evidence>
<evidence type="ECO:0000313" key="3">
    <source>
        <dbReference type="EMBL" id="GAT57022.1"/>
    </source>
</evidence>
<feature type="region of interest" description="Disordered" evidence="1">
    <location>
        <begin position="1"/>
        <end position="23"/>
    </location>
</feature>
<dbReference type="Pfam" id="PF20411">
    <property type="entry name" value="DUF6697"/>
    <property type="match status" value="1"/>
</dbReference>
<feature type="compositionally biased region" description="Basic residues" evidence="1">
    <location>
        <begin position="155"/>
        <end position="166"/>
    </location>
</feature>
<feature type="domain" description="DUF6697" evidence="2">
    <location>
        <begin position="227"/>
        <end position="408"/>
    </location>
</feature>
<dbReference type="InterPro" id="IPR046520">
    <property type="entry name" value="DUF6697"/>
</dbReference>
<accession>A0ABQ0M2F1</accession>
<dbReference type="Proteomes" id="UP000815677">
    <property type="component" value="Unassembled WGS sequence"/>
</dbReference>
<gene>
    <name evidence="3" type="ORF">MCHLO_13606</name>
</gene>
<dbReference type="EMBL" id="DF849380">
    <property type="protein sequence ID" value="GAT57022.1"/>
    <property type="molecule type" value="Genomic_DNA"/>
</dbReference>
<protein>
    <recommendedName>
        <fullName evidence="2">DUF6697 domain-containing protein</fullName>
    </recommendedName>
</protein>
<name>A0ABQ0M2F1_MYCCL</name>